<comment type="caution">
    <text evidence="2">The sequence shown here is derived from an EMBL/GenBank/DDBJ whole genome shotgun (WGS) entry which is preliminary data.</text>
</comment>
<feature type="compositionally biased region" description="Polar residues" evidence="1">
    <location>
        <begin position="241"/>
        <end position="250"/>
    </location>
</feature>
<dbReference type="InParanoid" id="A0A409YTK7"/>
<dbReference type="Proteomes" id="UP000284842">
    <property type="component" value="Unassembled WGS sequence"/>
</dbReference>
<feature type="region of interest" description="Disordered" evidence="1">
    <location>
        <begin position="18"/>
        <end position="41"/>
    </location>
</feature>
<gene>
    <name evidence="2" type="ORF">CVT24_002519</name>
</gene>
<dbReference type="EMBL" id="NHTK01000665">
    <property type="protein sequence ID" value="PPR06344.1"/>
    <property type="molecule type" value="Genomic_DNA"/>
</dbReference>
<accession>A0A409YTK7</accession>
<name>A0A409YTK7_9AGAR</name>
<evidence type="ECO:0000256" key="1">
    <source>
        <dbReference type="SAM" id="MobiDB-lite"/>
    </source>
</evidence>
<keyword evidence="3" id="KW-1185">Reference proteome</keyword>
<evidence type="ECO:0000313" key="3">
    <source>
        <dbReference type="Proteomes" id="UP000284842"/>
    </source>
</evidence>
<dbReference type="AlphaFoldDB" id="A0A409YTK7"/>
<feature type="compositionally biased region" description="Low complexity" evidence="1">
    <location>
        <begin position="390"/>
        <end position="405"/>
    </location>
</feature>
<evidence type="ECO:0000313" key="2">
    <source>
        <dbReference type="EMBL" id="PPR06344.1"/>
    </source>
</evidence>
<feature type="compositionally biased region" description="Basic residues" evidence="1">
    <location>
        <begin position="406"/>
        <end position="418"/>
    </location>
</feature>
<feature type="compositionally biased region" description="Acidic residues" evidence="1">
    <location>
        <begin position="270"/>
        <end position="282"/>
    </location>
</feature>
<proteinExistence type="predicted"/>
<protein>
    <submittedName>
        <fullName evidence="2">Uncharacterized protein</fullName>
    </submittedName>
</protein>
<feature type="region of interest" description="Disordered" evidence="1">
    <location>
        <begin position="200"/>
        <end position="418"/>
    </location>
</feature>
<sequence length="418" mass="44381">GGKKCTLALPKAAAANRIAAAEKRKRAQESDTDAAPAKKKRAPAIRNADLLKRIEKMDEIINELNERITNLEDECDNNFAALARAQFEDRTRIQDVAFGTVVLSRDATYAAQQAKAALRGIEVMYPSRFKTPFGRLMDAAPIKISIDGTPKVFGKPYRSVMRRVEVSPDGLSGASASAGSVRPPIVGDIVSQSVTAMAASSARVSDPTSAGMDPEKERTVPPADFVNIRPAVSAPMPQPPILTQNASTEPPANEPVDSHPISTAARNNNADEDAVDYEDDDVPTVQGPSTDIADGGDVEMGDPTDGFAADHSEAAEEVPSAADGEDHHGASDMQVDPNIEDTIDREFNMEEPLTPEPTSDGEDGNEHPAPPVPTIEVQPPSAPPPKKTRSNSNAVASSSNLQPPARGRKPKHGGRGKK</sequence>
<reference evidence="2 3" key="1">
    <citation type="journal article" date="2018" name="Evol. Lett.">
        <title>Horizontal gene cluster transfer increased hallucinogenic mushroom diversity.</title>
        <authorList>
            <person name="Reynolds H.T."/>
            <person name="Vijayakumar V."/>
            <person name="Gluck-Thaler E."/>
            <person name="Korotkin H.B."/>
            <person name="Matheny P.B."/>
            <person name="Slot J.C."/>
        </authorList>
    </citation>
    <scope>NUCLEOTIDE SEQUENCE [LARGE SCALE GENOMIC DNA]</scope>
    <source>
        <strain evidence="2 3">2629</strain>
    </source>
</reference>
<feature type="non-terminal residue" evidence="2">
    <location>
        <position position="1"/>
    </location>
</feature>
<organism evidence="2 3">
    <name type="scientific">Panaeolus cyanescens</name>
    <dbReference type="NCBI Taxonomy" id="181874"/>
    <lineage>
        <taxon>Eukaryota</taxon>
        <taxon>Fungi</taxon>
        <taxon>Dikarya</taxon>
        <taxon>Basidiomycota</taxon>
        <taxon>Agaricomycotina</taxon>
        <taxon>Agaricomycetes</taxon>
        <taxon>Agaricomycetidae</taxon>
        <taxon>Agaricales</taxon>
        <taxon>Agaricineae</taxon>
        <taxon>Galeropsidaceae</taxon>
        <taxon>Panaeolus</taxon>
    </lineage>
</organism>